<dbReference type="EMBL" id="VOTZ01000006">
    <property type="protein sequence ID" value="MCQ1538163.1"/>
    <property type="molecule type" value="Genomic_DNA"/>
</dbReference>
<dbReference type="PANTHER" id="PTHR33653:SF1">
    <property type="entry name" value="RIBONUCLEASE VAPC2"/>
    <property type="match status" value="1"/>
</dbReference>
<dbReference type="RefSeq" id="WP_255332105.1">
    <property type="nucleotide sequence ID" value="NZ_VOTZ01000006.1"/>
</dbReference>
<comment type="similarity">
    <text evidence="6">Belongs to the PINc/VapC protein family.</text>
</comment>
<dbReference type="InterPro" id="IPR002716">
    <property type="entry name" value="PIN_dom"/>
</dbReference>
<dbReference type="PANTHER" id="PTHR33653">
    <property type="entry name" value="RIBONUCLEASE VAPC2"/>
    <property type="match status" value="1"/>
</dbReference>
<name>A0ABD4TJP7_9EURY</name>
<protein>
    <submittedName>
        <fullName evidence="8">Type II toxin-antitoxin system VapC family toxin</fullName>
    </submittedName>
</protein>
<keyword evidence="4" id="KW-0378">Hydrolase</keyword>
<dbReference type="CDD" id="cd18738">
    <property type="entry name" value="PIN_VapC4-5_FitB-like"/>
    <property type="match status" value="1"/>
</dbReference>
<dbReference type="InterPro" id="IPR029060">
    <property type="entry name" value="PIN-like_dom_sf"/>
</dbReference>
<feature type="domain" description="PIN" evidence="7">
    <location>
        <begin position="4"/>
        <end position="117"/>
    </location>
</feature>
<evidence type="ECO:0000256" key="3">
    <source>
        <dbReference type="ARBA" id="ARBA00022723"/>
    </source>
</evidence>
<dbReference type="GO" id="GO:0016787">
    <property type="term" value="F:hydrolase activity"/>
    <property type="evidence" value="ECO:0007669"/>
    <property type="project" value="UniProtKB-KW"/>
</dbReference>
<keyword evidence="3" id="KW-0479">Metal-binding</keyword>
<evidence type="ECO:0000256" key="5">
    <source>
        <dbReference type="ARBA" id="ARBA00022842"/>
    </source>
</evidence>
<dbReference type="GO" id="GO:0004518">
    <property type="term" value="F:nuclease activity"/>
    <property type="evidence" value="ECO:0007669"/>
    <property type="project" value="UniProtKB-KW"/>
</dbReference>
<evidence type="ECO:0000256" key="1">
    <source>
        <dbReference type="ARBA" id="ARBA00001946"/>
    </source>
</evidence>
<evidence type="ECO:0000313" key="8">
    <source>
        <dbReference type="EMBL" id="MCQ1538163.1"/>
    </source>
</evidence>
<gene>
    <name evidence="8" type="ORF">FTO68_04040</name>
</gene>
<keyword evidence="9" id="KW-1185">Reference proteome</keyword>
<keyword evidence="5" id="KW-0460">Magnesium</keyword>
<dbReference type="GO" id="GO:0046872">
    <property type="term" value="F:metal ion binding"/>
    <property type="evidence" value="ECO:0007669"/>
    <property type="project" value="UniProtKB-KW"/>
</dbReference>
<dbReference type="Proteomes" id="UP001524383">
    <property type="component" value="Unassembled WGS sequence"/>
</dbReference>
<evidence type="ECO:0000256" key="2">
    <source>
        <dbReference type="ARBA" id="ARBA00022722"/>
    </source>
</evidence>
<accession>A0ABD4TJP7</accession>
<dbReference type="Gene3D" id="3.40.50.1010">
    <property type="entry name" value="5'-nuclease"/>
    <property type="match status" value="1"/>
</dbReference>
<comment type="caution">
    <text evidence="8">The sequence shown here is derived from an EMBL/GenBank/DDBJ whole genome shotgun (WGS) entry which is preliminary data.</text>
</comment>
<comment type="cofactor">
    <cofactor evidence="1">
        <name>Mg(2+)</name>
        <dbReference type="ChEBI" id="CHEBI:18420"/>
    </cofactor>
</comment>
<dbReference type="Pfam" id="PF01850">
    <property type="entry name" value="PIN"/>
    <property type="match status" value="1"/>
</dbReference>
<evidence type="ECO:0000259" key="7">
    <source>
        <dbReference type="Pfam" id="PF01850"/>
    </source>
</evidence>
<evidence type="ECO:0000256" key="6">
    <source>
        <dbReference type="ARBA" id="ARBA00038093"/>
    </source>
</evidence>
<keyword evidence="2" id="KW-0540">Nuclease</keyword>
<dbReference type="SUPFAM" id="SSF88723">
    <property type="entry name" value="PIN domain-like"/>
    <property type="match status" value="1"/>
</dbReference>
<evidence type="ECO:0000313" key="9">
    <source>
        <dbReference type="Proteomes" id="UP001524383"/>
    </source>
</evidence>
<reference evidence="8 9" key="1">
    <citation type="submission" date="2019-08" db="EMBL/GenBank/DDBJ databases">
        <authorList>
            <person name="Chen S.-C."/>
            <person name="Lai M.-C."/>
            <person name="You Y.-T."/>
        </authorList>
    </citation>
    <scope>NUCLEOTIDE SEQUENCE [LARGE SCALE GENOMIC DNA]</scope>
    <source>
        <strain evidence="8 9">P2F9704a</strain>
    </source>
</reference>
<sequence length="132" mass="15176">MKRYLLDTNILIYYLADEIPLLQLPEIEKMLNHSFRISIITKIELLGWKKQSPEEYIKADEFIHSAEVYPLNDSIADCAINIRRSYGVSLPDAVIAGTALVHDCILVTRNVRDFSKIHSLSLLNPFDNDRMV</sequence>
<organism evidence="8 9">
    <name type="scientific">Methanocalculus taiwanensis</name>
    <dbReference type="NCBI Taxonomy" id="106207"/>
    <lineage>
        <taxon>Archaea</taxon>
        <taxon>Methanobacteriati</taxon>
        <taxon>Methanobacteriota</taxon>
        <taxon>Stenosarchaea group</taxon>
        <taxon>Methanomicrobia</taxon>
        <taxon>Methanomicrobiales</taxon>
        <taxon>Methanocalculaceae</taxon>
        <taxon>Methanocalculus</taxon>
    </lineage>
</organism>
<evidence type="ECO:0000256" key="4">
    <source>
        <dbReference type="ARBA" id="ARBA00022801"/>
    </source>
</evidence>
<proteinExistence type="inferred from homology"/>
<dbReference type="AlphaFoldDB" id="A0ABD4TJP7"/>
<dbReference type="InterPro" id="IPR050556">
    <property type="entry name" value="Type_II_TA_system_RNase"/>
</dbReference>